<evidence type="ECO:0000256" key="1">
    <source>
        <dbReference type="ARBA" id="ARBA00006499"/>
    </source>
</evidence>
<dbReference type="Proteomes" id="UP000242757">
    <property type="component" value="Unassembled WGS sequence"/>
</dbReference>
<accession>A0A233RBQ7</accession>
<evidence type="ECO:0000256" key="2">
    <source>
        <dbReference type="ARBA" id="ARBA00022801"/>
    </source>
</evidence>
<dbReference type="Gene3D" id="3.40.50.1820">
    <property type="entry name" value="alpha/beta hydrolase"/>
    <property type="match status" value="1"/>
</dbReference>
<dbReference type="PANTHER" id="PTHR10655">
    <property type="entry name" value="LYSOPHOSPHOLIPASE-RELATED"/>
    <property type="match status" value="1"/>
</dbReference>
<name>A0A233RBQ7_9GAMM</name>
<organism evidence="4 5">
    <name type="scientific">Oceanimonas doudoroffii</name>
    <dbReference type="NCBI Taxonomy" id="84158"/>
    <lineage>
        <taxon>Bacteria</taxon>
        <taxon>Pseudomonadati</taxon>
        <taxon>Pseudomonadota</taxon>
        <taxon>Gammaproteobacteria</taxon>
        <taxon>Aeromonadales</taxon>
        <taxon>Aeromonadaceae</taxon>
        <taxon>Oceanimonas</taxon>
    </lineage>
</organism>
<sequence>MLEYLCHDTAANPDACVIWLHGLGADGHDFAPIVPELGLPATAAVRFVFPHAPAMPVTINGGMAMPAWYDILAMDIDRKVDETQLRASAAAVVELIEQQLAAGIDSRRIVLAGFSQGGAVAYEAALGYDQPLGGLIAMSTYFATADSIVPSEANRALPIQVLHGTQDPVVSEQLGLRACRALEALGHVPEYHSYPMPHAVCAEEIADISRFLCRCLALK</sequence>
<evidence type="ECO:0000313" key="4">
    <source>
        <dbReference type="EMBL" id="OXY80832.1"/>
    </source>
</evidence>
<dbReference type="AlphaFoldDB" id="A0A233RBQ7"/>
<evidence type="ECO:0000313" key="5">
    <source>
        <dbReference type="Proteomes" id="UP000242757"/>
    </source>
</evidence>
<keyword evidence="2" id="KW-0378">Hydrolase</keyword>
<dbReference type="Pfam" id="PF02230">
    <property type="entry name" value="Abhydrolase_2"/>
    <property type="match status" value="1"/>
</dbReference>
<proteinExistence type="inferred from homology"/>
<feature type="domain" description="Phospholipase/carboxylesterase/thioesterase" evidence="3">
    <location>
        <begin position="12"/>
        <end position="214"/>
    </location>
</feature>
<dbReference type="OrthoDB" id="9801763at2"/>
<reference evidence="4 5" key="1">
    <citation type="submission" date="2017-08" db="EMBL/GenBank/DDBJ databases">
        <title>A Genome Sequence of Oceanimonas doudoroffii ATCC 27123T.</title>
        <authorList>
            <person name="Brennan M.A."/>
            <person name="Maclea K.S."/>
            <person name="Mcclelland W.D."/>
            <person name="Trachtenberg A.M."/>
        </authorList>
    </citation>
    <scope>NUCLEOTIDE SEQUENCE [LARGE SCALE GENOMIC DNA]</scope>
    <source>
        <strain evidence="4 5">ATCC 27123</strain>
    </source>
</reference>
<protein>
    <submittedName>
        <fullName evidence="4">Carboxylesterase</fullName>
    </submittedName>
</protein>
<gene>
    <name evidence="4" type="ORF">B6S08_15500</name>
</gene>
<dbReference type="PANTHER" id="PTHR10655:SF17">
    <property type="entry name" value="LYSOPHOSPHOLIPASE-LIKE PROTEIN 1"/>
    <property type="match status" value="1"/>
</dbReference>
<dbReference type="GO" id="GO:0016787">
    <property type="term" value="F:hydrolase activity"/>
    <property type="evidence" value="ECO:0007669"/>
    <property type="project" value="UniProtKB-KW"/>
</dbReference>
<dbReference type="InterPro" id="IPR003140">
    <property type="entry name" value="PLipase/COase/thioEstase"/>
</dbReference>
<dbReference type="RefSeq" id="WP_094201719.1">
    <property type="nucleotide sequence ID" value="NZ_NBIM01000007.1"/>
</dbReference>
<comment type="caution">
    <text evidence="4">The sequence shown here is derived from an EMBL/GenBank/DDBJ whole genome shotgun (WGS) entry which is preliminary data.</text>
</comment>
<comment type="similarity">
    <text evidence="1">Belongs to the AB hydrolase superfamily. AB hydrolase 2 family.</text>
</comment>
<dbReference type="SUPFAM" id="SSF53474">
    <property type="entry name" value="alpha/beta-Hydrolases"/>
    <property type="match status" value="1"/>
</dbReference>
<dbReference type="EMBL" id="NBIM01000007">
    <property type="protein sequence ID" value="OXY80832.1"/>
    <property type="molecule type" value="Genomic_DNA"/>
</dbReference>
<keyword evidence="5" id="KW-1185">Reference proteome</keyword>
<evidence type="ECO:0000259" key="3">
    <source>
        <dbReference type="Pfam" id="PF02230"/>
    </source>
</evidence>
<dbReference type="InterPro" id="IPR050565">
    <property type="entry name" value="LYPA1-2/EST-like"/>
</dbReference>
<dbReference type="InterPro" id="IPR029058">
    <property type="entry name" value="AB_hydrolase_fold"/>
</dbReference>